<evidence type="ECO:0000313" key="3">
    <source>
        <dbReference type="Proteomes" id="UP000807115"/>
    </source>
</evidence>
<reference evidence="2" key="2">
    <citation type="submission" date="2020-10" db="EMBL/GenBank/DDBJ databases">
        <authorList>
            <person name="Cooper E.A."/>
            <person name="Brenton Z.W."/>
            <person name="Flinn B.S."/>
            <person name="Jenkins J."/>
            <person name="Shu S."/>
            <person name="Flowers D."/>
            <person name="Luo F."/>
            <person name="Wang Y."/>
            <person name="Xia P."/>
            <person name="Barry K."/>
            <person name="Daum C."/>
            <person name="Lipzen A."/>
            <person name="Yoshinaga Y."/>
            <person name="Schmutz J."/>
            <person name="Saski C."/>
            <person name="Vermerris W."/>
            <person name="Kresovich S."/>
        </authorList>
    </citation>
    <scope>NUCLEOTIDE SEQUENCE</scope>
</reference>
<sequence>MVCLLLRTNKTALWSYPQTLASFSPDAHTASSRRSSWPNAGAVACATEKVRALLHHPRRYSRTASGNTAEADNARTRGGNPRRWRSLLLRRRGRTRHEYR</sequence>
<proteinExistence type="predicted"/>
<dbReference type="Proteomes" id="UP000807115">
    <property type="component" value="Chromosome 2"/>
</dbReference>
<dbReference type="EMBL" id="CM027681">
    <property type="protein sequence ID" value="KAG0542842.1"/>
    <property type="molecule type" value="Genomic_DNA"/>
</dbReference>
<evidence type="ECO:0000256" key="1">
    <source>
        <dbReference type="SAM" id="MobiDB-lite"/>
    </source>
</evidence>
<dbReference type="AlphaFoldDB" id="A0A921RPT6"/>
<feature type="compositionally biased region" description="Basic residues" evidence="1">
    <location>
        <begin position="80"/>
        <end position="100"/>
    </location>
</feature>
<comment type="caution">
    <text evidence="2">The sequence shown here is derived from an EMBL/GenBank/DDBJ whole genome shotgun (WGS) entry which is preliminary data.</text>
</comment>
<protein>
    <submittedName>
        <fullName evidence="2">Uncharacterized protein</fullName>
    </submittedName>
</protein>
<organism evidence="2 3">
    <name type="scientific">Sorghum bicolor</name>
    <name type="common">Sorghum</name>
    <name type="synonym">Sorghum vulgare</name>
    <dbReference type="NCBI Taxonomy" id="4558"/>
    <lineage>
        <taxon>Eukaryota</taxon>
        <taxon>Viridiplantae</taxon>
        <taxon>Streptophyta</taxon>
        <taxon>Embryophyta</taxon>
        <taxon>Tracheophyta</taxon>
        <taxon>Spermatophyta</taxon>
        <taxon>Magnoliopsida</taxon>
        <taxon>Liliopsida</taxon>
        <taxon>Poales</taxon>
        <taxon>Poaceae</taxon>
        <taxon>PACMAD clade</taxon>
        <taxon>Panicoideae</taxon>
        <taxon>Andropogonodae</taxon>
        <taxon>Andropogoneae</taxon>
        <taxon>Sorghinae</taxon>
        <taxon>Sorghum</taxon>
    </lineage>
</organism>
<name>A0A921RPT6_SORBI</name>
<gene>
    <name evidence="2" type="ORF">BDA96_02G138600</name>
</gene>
<accession>A0A921RPT6</accession>
<evidence type="ECO:0000313" key="2">
    <source>
        <dbReference type="EMBL" id="KAG0542842.1"/>
    </source>
</evidence>
<reference evidence="2" key="1">
    <citation type="journal article" date="2019" name="BMC Genomics">
        <title>A new reference genome for Sorghum bicolor reveals high levels of sequence similarity between sweet and grain genotypes: implications for the genetics of sugar metabolism.</title>
        <authorList>
            <person name="Cooper E.A."/>
            <person name="Brenton Z.W."/>
            <person name="Flinn B.S."/>
            <person name="Jenkins J."/>
            <person name="Shu S."/>
            <person name="Flowers D."/>
            <person name="Luo F."/>
            <person name="Wang Y."/>
            <person name="Xia P."/>
            <person name="Barry K."/>
            <person name="Daum C."/>
            <person name="Lipzen A."/>
            <person name="Yoshinaga Y."/>
            <person name="Schmutz J."/>
            <person name="Saski C."/>
            <person name="Vermerris W."/>
            <person name="Kresovich S."/>
        </authorList>
    </citation>
    <scope>NUCLEOTIDE SEQUENCE</scope>
</reference>
<feature type="region of interest" description="Disordered" evidence="1">
    <location>
        <begin position="59"/>
        <end position="100"/>
    </location>
</feature>